<evidence type="ECO:0000313" key="2">
    <source>
        <dbReference type="EMBL" id="KFM59037.1"/>
    </source>
</evidence>
<dbReference type="Pfam" id="PF01431">
    <property type="entry name" value="Peptidase_M13"/>
    <property type="match status" value="1"/>
</dbReference>
<dbReference type="GO" id="GO:0005886">
    <property type="term" value="C:plasma membrane"/>
    <property type="evidence" value="ECO:0007669"/>
    <property type="project" value="TreeGrafter"/>
</dbReference>
<dbReference type="STRING" id="407821.A0A087T1P8"/>
<feature type="domain" description="Peptidase M13 C-terminal" evidence="1">
    <location>
        <begin position="2"/>
        <end position="99"/>
    </location>
</feature>
<dbReference type="EMBL" id="KK112992">
    <property type="protein sequence ID" value="KFM59037.1"/>
    <property type="molecule type" value="Genomic_DNA"/>
</dbReference>
<dbReference type="GO" id="GO:0016485">
    <property type="term" value="P:protein processing"/>
    <property type="evidence" value="ECO:0007669"/>
    <property type="project" value="TreeGrafter"/>
</dbReference>
<feature type="non-terminal residue" evidence="2">
    <location>
        <position position="101"/>
    </location>
</feature>
<dbReference type="InterPro" id="IPR018497">
    <property type="entry name" value="Peptidase_M13_C"/>
</dbReference>
<organism evidence="2 3">
    <name type="scientific">Stegodyphus mimosarum</name>
    <name type="common">African social velvet spider</name>
    <dbReference type="NCBI Taxonomy" id="407821"/>
    <lineage>
        <taxon>Eukaryota</taxon>
        <taxon>Metazoa</taxon>
        <taxon>Ecdysozoa</taxon>
        <taxon>Arthropoda</taxon>
        <taxon>Chelicerata</taxon>
        <taxon>Arachnida</taxon>
        <taxon>Araneae</taxon>
        <taxon>Araneomorphae</taxon>
        <taxon>Entelegynae</taxon>
        <taxon>Eresoidea</taxon>
        <taxon>Eresidae</taxon>
        <taxon>Stegodyphus</taxon>
    </lineage>
</organism>
<evidence type="ECO:0000313" key="3">
    <source>
        <dbReference type="Proteomes" id="UP000054359"/>
    </source>
</evidence>
<gene>
    <name evidence="2" type="ORF">X975_07071</name>
</gene>
<evidence type="ECO:0000259" key="1">
    <source>
        <dbReference type="Pfam" id="PF01431"/>
    </source>
</evidence>
<name>A0A087T1P8_STEMI</name>
<dbReference type="SUPFAM" id="SSF55486">
    <property type="entry name" value="Metalloproteases ('zincins'), catalytic domain"/>
    <property type="match status" value="1"/>
</dbReference>
<sequence>MKINSKKALLESMADNGGLRGAYRAWLRHQEHDKTLPGLHYTKNQLFWIGAARGLCENRDPNYEKSMFNTLPNPAGKLRVNGLMSNIPEFAEDFHCSPDTP</sequence>
<dbReference type="AlphaFoldDB" id="A0A087T1P8"/>
<reference evidence="2 3" key="1">
    <citation type="submission" date="2013-11" db="EMBL/GenBank/DDBJ databases">
        <title>Genome sequencing of Stegodyphus mimosarum.</title>
        <authorList>
            <person name="Bechsgaard J."/>
        </authorList>
    </citation>
    <scope>NUCLEOTIDE SEQUENCE [LARGE SCALE GENOMIC DNA]</scope>
</reference>
<proteinExistence type="predicted"/>
<dbReference type="PROSITE" id="PS51885">
    <property type="entry name" value="NEPRILYSIN"/>
    <property type="match status" value="1"/>
</dbReference>
<dbReference type="InterPro" id="IPR024079">
    <property type="entry name" value="MetalloPept_cat_dom_sf"/>
</dbReference>
<accession>A0A087T1P8</accession>
<protein>
    <submittedName>
        <fullName evidence="2">Endothelin-converting enzyme 1</fullName>
    </submittedName>
</protein>
<dbReference type="PANTHER" id="PTHR11733">
    <property type="entry name" value="ZINC METALLOPROTEASE FAMILY M13 NEPRILYSIN-RELATED"/>
    <property type="match status" value="1"/>
</dbReference>
<dbReference type="Proteomes" id="UP000054359">
    <property type="component" value="Unassembled WGS sequence"/>
</dbReference>
<keyword evidence="3" id="KW-1185">Reference proteome</keyword>
<dbReference type="OrthoDB" id="6419060at2759"/>
<dbReference type="PANTHER" id="PTHR11733:SF133">
    <property type="entry name" value="PHOSPHATE-REGULATING NEUTRAL ENDOPEPTIDASE PHEX"/>
    <property type="match status" value="1"/>
</dbReference>
<dbReference type="GO" id="GO:0004222">
    <property type="term" value="F:metalloendopeptidase activity"/>
    <property type="evidence" value="ECO:0007669"/>
    <property type="project" value="InterPro"/>
</dbReference>
<dbReference type="InterPro" id="IPR000718">
    <property type="entry name" value="Peptidase_M13"/>
</dbReference>
<dbReference type="Gene3D" id="3.40.390.10">
    <property type="entry name" value="Collagenase (Catalytic Domain)"/>
    <property type="match status" value="1"/>
</dbReference>